<dbReference type="InterPro" id="IPR002100">
    <property type="entry name" value="TF_MADSbox"/>
</dbReference>
<comment type="subcellular location">
    <subcellularLocation>
        <location evidence="1">Nucleus</location>
    </subcellularLocation>
</comment>
<dbReference type="EMBL" id="PKPP01002740">
    <property type="protein sequence ID" value="PWA73426.1"/>
    <property type="molecule type" value="Genomic_DNA"/>
</dbReference>
<reference evidence="7 8" key="1">
    <citation type="journal article" date="2018" name="Mol. Plant">
        <title>The genome of Artemisia annua provides insight into the evolution of Asteraceae family and artemisinin biosynthesis.</title>
        <authorList>
            <person name="Shen Q."/>
            <person name="Zhang L."/>
            <person name="Liao Z."/>
            <person name="Wang S."/>
            <person name="Yan T."/>
            <person name="Shi P."/>
            <person name="Liu M."/>
            <person name="Fu X."/>
            <person name="Pan Q."/>
            <person name="Wang Y."/>
            <person name="Lv Z."/>
            <person name="Lu X."/>
            <person name="Zhang F."/>
            <person name="Jiang W."/>
            <person name="Ma Y."/>
            <person name="Chen M."/>
            <person name="Hao X."/>
            <person name="Li L."/>
            <person name="Tang Y."/>
            <person name="Lv G."/>
            <person name="Zhou Y."/>
            <person name="Sun X."/>
            <person name="Brodelius P.E."/>
            <person name="Rose J.K.C."/>
            <person name="Tang K."/>
        </authorList>
    </citation>
    <scope>NUCLEOTIDE SEQUENCE [LARGE SCALE GENOMIC DNA]</scope>
    <source>
        <strain evidence="8">cv. Huhao1</strain>
        <tissue evidence="7">Leaf</tissue>
    </source>
</reference>
<gene>
    <name evidence="7" type="ORF">CTI12_AA261320</name>
</gene>
<dbReference type="Pfam" id="PF00319">
    <property type="entry name" value="SRF-TF"/>
    <property type="match status" value="1"/>
</dbReference>
<evidence type="ECO:0000259" key="6">
    <source>
        <dbReference type="PROSITE" id="PS50066"/>
    </source>
</evidence>
<dbReference type="SMART" id="SM00432">
    <property type="entry name" value="MADS"/>
    <property type="match status" value="1"/>
</dbReference>
<keyword evidence="4" id="KW-0804">Transcription</keyword>
<dbReference type="GO" id="GO:0003677">
    <property type="term" value="F:DNA binding"/>
    <property type="evidence" value="ECO:0007669"/>
    <property type="project" value="UniProtKB-KW"/>
</dbReference>
<protein>
    <submittedName>
        <fullName evidence="7">Transcription factor, MADS-box</fullName>
    </submittedName>
</protein>
<dbReference type="InterPro" id="IPR036879">
    <property type="entry name" value="TF_MADSbox_sf"/>
</dbReference>
<organism evidence="7 8">
    <name type="scientific">Artemisia annua</name>
    <name type="common">Sweet wormwood</name>
    <dbReference type="NCBI Taxonomy" id="35608"/>
    <lineage>
        <taxon>Eukaryota</taxon>
        <taxon>Viridiplantae</taxon>
        <taxon>Streptophyta</taxon>
        <taxon>Embryophyta</taxon>
        <taxon>Tracheophyta</taxon>
        <taxon>Spermatophyta</taxon>
        <taxon>Magnoliopsida</taxon>
        <taxon>eudicotyledons</taxon>
        <taxon>Gunneridae</taxon>
        <taxon>Pentapetalae</taxon>
        <taxon>asterids</taxon>
        <taxon>campanulids</taxon>
        <taxon>Asterales</taxon>
        <taxon>Asteraceae</taxon>
        <taxon>Asteroideae</taxon>
        <taxon>Anthemideae</taxon>
        <taxon>Artemisiinae</taxon>
        <taxon>Artemisia</taxon>
    </lineage>
</organism>
<dbReference type="Proteomes" id="UP000245207">
    <property type="component" value="Unassembled WGS sequence"/>
</dbReference>
<evidence type="ECO:0000256" key="1">
    <source>
        <dbReference type="ARBA" id="ARBA00004123"/>
    </source>
</evidence>
<keyword evidence="2" id="KW-0805">Transcription regulation</keyword>
<evidence type="ECO:0000313" key="8">
    <source>
        <dbReference type="Proteomes" id="UP000245207"/>
    </source>
</evidence>
<evidence type="ECO:0000256" key="4">
    <source>
        <dbReference type="ARBA" id="ARBA00023163"/>
    </source>
</evidence>
<keyword evidence="3" id="KW-0238">DNA-binding</keyword>
<keyword evidence="8" id="KW-1185">Reference proteome</keyword>
<feature type="domain" description="MADS-box" evidence="6">
    <location>
        <begin position="1"/>
        <end position="42"/>
    </location>
</feature>
<dbReference type="STRING" id="35608.A0A2U1NIY5"/>
<keyword evidence="5" id="KW-0539">Nucleus</keyword>
<dbReference type="GO" id="GO:0046983">
    <property type="term" value="F:protein dimerization activity"/>
    <property type="evidence" value="ECO:0007669"/>
    <property type="project" value="InterPro"/>
</dbReference>
<dbReference type="AlphaFoldDB" id="A0A2U1NIY5"/>
<evidence type="ECO:0000256" key="3">
    <source>
        <dbReference type="ARBA" id="ARBA00023125"/>
    </source>
</evidence>
<dbReference type="GO" id="GO:0005634">
    <property type="term" value="C:nucleus"/>
    <property type="evidence" value="ECO:0007669"/>
    <property type="project" value="UniProtKB-SubCell"/>
</dbReference>
<proteinExistence type="predicted"/>
<accession>A0A2U1NIY5</accession>
<evidence type="ECO:0000256" key="2">
    <source>
        <dbReference type="ARBA" id="ARBA00023015"/>
    </source>
</evidence>
<dbReference type="SUPFAM" id="SSF55455">
    <property type="entry name" value="SRF-like"/>
    <property type="match status" value="1"/>
</dbReference>
<comment type="caution">
    <text evidence="7">The sequence shown here is derived from an EMBL/GenBank/DDBJ whole genome shotgun (WGS) entry which is preliminary data.</text>
</comment>
<dbReference type="PROSITE" id="PS50066">
    <property type="entry name" value="MADS_BOX_2"/>
    <property type="match status" value="1"/>
</dbReference>
<dbReference type="OrthoDB" id="1898716at2759"/>
<sequence>MELINDEKKRKLVFIRRKECIFKKAQELTTLCDVNVSMIVSSADQESPEIFPQDPRILNDMINDYKRNCVNGKIRSSGLLDYCKDGKDKMEGEVDKTKKDNYLEGKYPTRLGLLDKYSVGELKDLSFGLGLKINKVKARIEFLKSKKISDFEKLDGRDSLKMPFNTPNPITIMTRIDHNSNDSFGSDICHVESSGSSNATAANGYYPVMLMGQNLLGHAFNSMASTMSKDDDNSFYDGAIEPEVVQQLEQPEIMDLLSCFRP</sequence>
<evidence type="ECO:0000256" key="5">
    <source>
        <dbReference type="ARBA" id="ARBA00023242"/>
    </source>
</evidence>
<evidence type="ECO:0000313" key="7">
    <source>
        <dbReference type="EMBL" id="PWA73426.1"/>
    </source>
</evidence>
<dbReference type="Gene3D" id="3.40.1810.10">
    <property type="entry name" value="Transcription factor, MADS-box"/>
    <property type="match status" value="1"/>
</dbReference>
<name>A0A2U1NIY5_ARTAN</name>